<accession>A0AAU7KEB9</accession>
<keyword evidence="2" id="KW-0812">Transmembrane</keyword>
<dbReference type="EMBL" id="CP098827">
    <property type="protein sequence ID" value="XBO69764.1"/>
    <property type="molecule type" value="Genomic_DNA"/>
</dbReference>
<proteinExistence type="predicted"/>
<gene>
    <name evidence="4" type="ORF">NFG58_14160</name>
</gene>
<name>A0AAU7KEB9_9GAMM</name>
<reference evidence="4" key="1">
    <citation type="submission" date="2022-06" db="EMBL/GenBank/DDBJ databases">
        <title>A novel DMS-producing enzyme.</title>
        <authorList>
            <person name="Zhang Y."/>
        </authorList>
    </citation>
    <scope>NUCLEOTIDE SEQUENCE</scope>
    <source>
        <strain evidence="4">RT37</strain>
    </source>
</reference>
<organism evidence="4">
    <name type="scientific">Halomonas sp. RT37</name>
    <dbReference type="NCBI Taxonomy" id="2950872"/>
    <lineage>
        <taxon>Bacteria</taxon>
        <taxon>Pseudomonadati</taxon>
        <taxon>Pseudomonadota</taxon>
        <taxon>Gammaproteobacteria</taxon>
        <taxon>Oceanospirillales</taxon>
        <taxon>Halomonadaceae</taxon>
        <taxon>Halomonas</taxon>
    </lineage>
</organism>
<dbReference type="InterPro" id="IPR010090">
    <property type="entry name" value="Phage_tape_meas"/>
</dbReference>
<sequence length="876" mass="92476">MAKPLKLEVLLGAIDKATGPLKKITEGSGKTAQALKASRDELRTLERAQKDLRGLRQLKQQSQQTSTALEDQQREIRELSRQMEHAEGSTQALSRKRDAAIRQARKLKERYEGEQQQLQRLKTEIRDTHGVTGKLAGSEESLARKIRAANDQLAAQQRELSETARRQRQAADAAKRYQRATARGGSIAGAGATGAATGGVALTAMSAQALSNQRGGARLAAQFGEGIEAAERYREVITGVYRTGRGGGLEDVTNAVGALGAAFGSLETQSSAQLQAITERALTLSDAFGIDVTEAAQTAGIMVQNGLAKDATAAFDLITRGFQEVSVGMRDELPEVLHEYSTNFRALGLDGQQAMNLLVAAADQGKFALDKTGDALKEFTIRGSDMSDSTLEAYEAIGLNAEQMANAIASGGDRAHQALLTTARSLLDIEDPARRANTAIALFGTPIEDLSVDQIPQFLQALSGTEDRLGRVVGATREMGETLDNNAGDALKRIQRALSGAFMGVLSDAQDEIIAVSDAVTGWIEENPELASTLAKAAAAVAALVAVGGTLMVVLGSILGPIAAVRYALTLLSLNPAALTIMGIVAAAAALAAGAYLVYRNWDKISAWFGQRWDDVKAAFSGGISEIMRLLANWSPIGLIYRGVTAGLEAMGIEVPAKFTTLGGAIIDGLVGGISGGLGRLGDAIVGMGESIKNWFKDALGINSPSRVFAGFGSNLLEGLVNGIDASWQTLKDAIGNTADAVVGWFKDKLGINSPSRVFAELGVHTVDGLNVGLDRQRDEPAKRVRDIAQRVARAGAGLAIGSLAMPAAADIPIDRRPALSAQTPSAQTAGDSITVNIYAPPGGDEHAIARAVSLELDRRQQERTARRRSSMRDLD</sequence>
<protein>
    <submittedName>
        <fullName evidence="4">Phage tail tape measure protein</fullName>
    </submittedName>
</protein>
<feature type="region of interest" description="Disordered" evidence="1">
    <location>
        <begin position="159"/>
        <end position="189"/>
    </location>
</feature>
<keyword evidence="2" id="KW-1133">Transmembrane helix</keyword>
<evidence type="ECO:0000313" key="4">
    <source>
        <dbReference type="EMBL" id="XBO69764.1"/>
    </source>
</evidence>
<dbReference type="NCBIfam" id="TIGR01760">
    <property type="entry name" value="tape_meas_TP901"/>
    <property type="match status" value="1"/>
</dbReference>
<dbReference type="RefSeq" id="WP_348826797.1">
    <property type="nucleotide sequence ID" value="NZ_CP098827.1"/>
</dbReference>
<dbReference type="AlphaFoldDB" id="A0AAU7KEB9"/>
<feature type="domain" description="Phage tail tape measure protein" evidence="3">
    <location>
        <begin position="250"/>
        <end position="444"/>
    </location>
</feature>
<feature type="transmembrane region" description="Helical" evidence="2">
    <location>
        <begin position="537"/>
        <end position="565"/>
    </location>
</feature>
<dbReference type="Gene3D" id="1.10.287.1490">
    <property type="match status" value="1"/>
</dbReference>
<feature type="transmembrane region" description="Helical" evidence="2">
    <location>
        <begin position="577"/>
        <end position="599"/>
    </location>
</feature>
<keyword evidence="2" id="KW-0472">Membrane</keyword>
<evidence type="ECO:0000256" key="1">
    <source>
        <dbReference type="SAM" id="MobiDB-lite"/>
    </source>
</evidence>
<evidence type="ECO:0000256" key="2">
    <source>
        <dbReference type="SAM" id="Phobius"/>
    </source>
</evidence>
<evidence type="ECO:0000259" key="3">
    <source>
        <dbReference type="Pfam" id="PF10145"/>
    </source>
</evidence>
<dbReference type="Pfam" id="PF10145">
    <property type="entry name" value="PhageMin_Tail"/>
    <property type="match status" value="1"/>
</dbReference>